<proteinExistence type="predicted"/>
<keyword evidence="1" id="KW-0472">Membrane</keyword>
<reference evidence="2 3" key="1">
    <citation type="journal article" date="2019" name="Gigascience">
        <title>Whole-genome sequence of the oriental lung fluke Paragonimus westermani.</title>
        <authorList>
            <person name="Oey H."/>
            <person name="Zakrzewski M."/>
            <person name="Narain K."/>
            <person name="Devi K.R."/>
            <person name="Agatsuma T."/>
            <person name="Nawaratna S."/>
            <person name="Gobert G.N."/>
            <person name="Jones M.K."/>
            <person name="Ragan M.A."/>
            <person name="McManus D.P."/>
            <person name="Krause L."/>
        </authorList>
    </citation>
    <scope>NUCLEOTIDE SEQUENCE [LARGE SCALE GENOMIC DNA]</scope>
    <source>
        <strain evidence="2 3">IND2009</strain>
    </source>
</reference>
<dbReference type="Proteomes" id="UP000324629">
    <property type="component" value="Unassembled WGS sequence"/>
</dbReference>
<sequence>MLQLVYSIWQQKETTREFKDALTLRVFKGKGSEQCPDISLPSSTRKELTKIVLSRLNADVAKTNVPVEQRGLRASLSPGTVAVCLVLGLLILALIITMIIILVRGHQRKRLDQERGEIIPESTEEFR</sequence>
<feature type="transmembrane region" description="Helical" evidence="1">
    <location>
        <begin position="80"/>
        <end position="103"/>
    </location>
</feature>
<dbReference type="AlphaFoldDB" id="A0A5J4NT89"/>
<evidence type="ECO:0000256" key="1">
    <source>
        <dbReference type="SAM" id="Phobius"/>
    </source>
</evidence>
<organism evidence="2 3">
    <name type="scientific">Paragonimus westermani</name>
    <dbReference type="NCBI Taxonomy" id="34504"/>
    <lineage>
        <taxon>Eukaryota</taxon>
        <taxon>Metazoa</taxon>
        <taxon>Spiralia</taxon>
        <taxon>Lophotrochozoa</taxon>
        <taxon>Platyhelminthes</taxon>
        <taxon>Trematoda</taxon>
        <taxon>Digenea</taxon>
        <taxon>Plagiorchiida</taxon>
        <taxon>Troglotremata</taxon>
        <taxon>Troglotrematidae</taxon>
        <taxon>Paragonimus</taxon>
    </lineage>
</organism>
<keyword evidence="1" id="KW-0812">Transmembrane</keyword>
<comment type="caution">
    <text evidence="2">The sequence shown here is derived from an EMBL/GenBank/DDBJ whole genome shotgun (WGS) entry which is preliminary data.</text>
</comment>
<dbReference type="EMBL" id="QNGE01000985">
    <property type="protein sequence ID" value="KAA3678722.1"/>
    <property type="molecule type" value="Genomic_DNA"/>
</dbReference>
<evidence type="ECO:0000313" key="3">
    <source>
        <dbReference type="Proteomes" id="UP000324629"/>
    </source>
</evidence>
<keyword evidence="1" id="KW-1133">Transmembrane helix</keyword>
<keyword evidence="3" id="KW-1185">Reference proteome</keyword>
<protein>
    <submittedName>
        <fullName evidence="2">Uncharacterized protein</fullName>
    </submittedName>
</protein>
<gene>
    <name evidence="2" type="ORF">DEA37_0002389</name>
</gene>
<accession>A0A5J4NT89</accession>
<name>A0A5J4NT89_9TREM</name>
<evidence type="ECO:0000313" key="2">
    <source>
        <dbReference type="EMBL" id="KAA3678722.1"/>
    </source>
</evidence>